<dbReference type="Proteomes" id="UP000509568">
    <property type="component" value="Chromosome"/>
</dbReference>
<feature type="domain" description="SsuA/THI5-like" evidence="2">
    <location>
        <begin position="58"/>
        <end position="252"/>
    </location>
</feature>
<feature type="chain" id="PRO_5028829275" evidence="1">
    <location>
        <begin position="22"/>
        <end position="355"/>
    </location>
</feature>
<organism evidence="3 4">
    <name type="scientific">Pseudomonas eucalypticola</name>
    <dbReference type="NCBI Taxonomy" id="2599595"/>
    <lineage>
        <taxon>Bacteria</taxon>
        <taxon>Pseudomonadati</taxon>
        <taxon>Pseudomonadota</taxon>
        <taxon>Gammaproteobacteria</taxon>
        <taxon>Pseudomonadales</taxon>
        <taxon>Pseudomonadaceae</taxon>
        <taxon>Pseudomonas</taxon>
    </lineage>
</organism>
<dbReference type="EMBL" id="CP056030">
    <property type="protein sequence ID" value="QKZ05803.1"/>
    <property type="molecule type" value="Genomic_DNA"/>
</dbReference>
<protein>
    <submittedName>
        <fullName evidence="3">ABC transporter substrate-binding protein</fullName>
    </submittedName>
</protein>
<dbReference type="AlphaFoldDB" id="A0A7D5H790"/>
<feature type="signal peptide" evidence="1">
    <location>
        <begin position="1"/>
        <end position="21"/>
    </location>
</feature>
<evidence type="ECO:0000313" key="4">
    <source>
        <dbReference type="Proteomes" id="UP000509568"/>
    </source>
</evidence>
<reference evidence="3 4" key="1">
    <citation type="submission" date="2020-06" db="EMBL/GenBank/DDBJ databases">
        <title>Pseudomonas eucalypticola sp. nov., an endophyte of Eucalyptus dunnii leaves with biocontrol ability of eucalyptus leaf blight.</title>
        <authorList>
            <person name="Liu Y."/>
            <person name="Song Z."/>
            <person name="Zeng H."/>
            <person name="Lu M."/>
            <person name="Wang X."/>
            <person name="Lian X."/>
            <person name="Zhang Q."/>
        </authorList>
    </citation>
    <scope>NUCLEOTIDE SEQUENCE [LARGE SCALE GENOMIC DNA]</scope>
    <source>
        <strain evidence="3 4">NP-1</strain>
    </source>
</reference>
<dbReference type="Gene3D" id="3.40.190.10">
    <property type="entry name" value="Periplasmic binding protein-like II"/>
    <property type="match status" value="2"/>
</dbReference>
<dbReference type="PANTHER" id="PTHR30024">
    <property type="entry name" value="ALIPHATIC SULFONATES-BINDING PROTEIN-RELATED"/>
    <property type="match status" value="1"/>
</dbReference>
<keyword evidence="1" id="KW-0732">Signal</keyword>
<name>A0A7D5H790_9PSED</name>
<dbReference type="KEGG" id="pez:HWQ56_19150"/>
<dbReference type="RefSeq" id="WP_176571504.1">
    <property type="nucleotide sequence ID" value="NZ_CP056030.1"/>
</dbReference>
<dbReference type="InterPro" id="IPR015168">
    <property type="entry name" value="SsuA/THI5"/>
</dbReference>
<evidence type="ECO:0000259" key="2">
    <source>
        <dbReference type="Pfam" id="PF09084"/>
    </source>
</evidence>
<accession>A0A7D5H790</accession>
<dbReference type="Pfam" id="PF09084">
    <property type="entry name" value="NMT1"/>
    <property type="match status" value="1"/>
</dbReference>
<proteinExistence type="predicted"/>
<evidence type="ECO:0000313" key="3">
    <source>
        <dbReference type="EMBL" id="QKZ05803.1"/>
    </source>
</evidence>
<evidence type="ECO:0000256" key="1">
    <source>
        <dbReference type="SAM" id="SignalP"/>
    </source>
</evidence>
<dbReference type="PANTHER" id="PTHR30024:SF21">
    <property type="entry name" value="ABC TRANSPORTER SUBSTRATE-BINDING PROTEIN"/>
    <property type="match status" value="1"/>
</dbReference>
<gene>
    <name evidence="3" type="ORF">HWQ56_19150</name>
</gene>
<sequence length="355" mass="37462">MSAFKWLMALPLMASIGLAGAAQLTLQVAAPDLSAGPNPSGGPVVDVLHSRHMLEDAFAADGIRVQWHFFKGAGPLINEAMSNGQLDVAFLGDLASIIGRASGLQTRLVMATGRGINGYLGVVPGSGITRIQDLKGKRVGILRGTADHLALIDVLASAGLDERDIKLINLDFNAVNGALAARQIDASWAPARLFALKDRGLIEIPVGSQQLAGKGAGQGGLVVTQAFLDAHPEAAARLVGVVAQALDWLSQEQNRQAQIDLGVAQSAYPARVLRESLAGGDLGFIYSPLLDPLYVDTLRKDVRLSQAAHLIRAPIDVDQWIAPAVLDQGLAQAHLANAWKPATQYRWSTGQEPAP</sequence>
<keyword evidence="4" id="KW-1185">Reference proteome</keyword>
<dbReference type="SUPFAM" id="SSF53850">
    <property type="entry name" value="Periplasmic binding protein-like II"/>
    <property type="match status" value="1"/>
</dbReference>